<feature type="compositionally biased region" description="Polar residues" evidence="1">
    <location>
        <begin position="476"/>
        <end position="493"/>
    </location>
</feature>
<reference evidence="3 4" key="1">
    <citation type="submission" date="2023-04" db="EMBL/GenBank/DDBJ databases">
        <title>Genome sequence of Halobacillus naozhouensis KACC 21980.</title>
        <authorList>
            <person name="Kim S."/>
            <person name="Heo J."/>
            <person name="Kwon S.-W."/>
        </authorList>
    </citation>
    <scope>NUCLEOTIDE SEQUENCE [LARGE SCALE GENOMIC DNA]</scope>
    <source>
        <strain evidence="3 4">KCTC 13234</strain>
    </source>
</reference>
<dbReference type="Pfam" id="PF06605">
    <property type="entry name" value="Prophage_tail"/>
    <property type="match status" value="1"/>
</dbReference>
<dbReference type="EMBL" id="CP121671">
    <property type="protein sequence ID" value="WFT74896.1"/>
    <property type="molecule type" value="Genomic_DNA"/>
</dbReference>
<dbReference type="InterPro" id="IPR007119">
    <property type="entry name" value="Phage_tail_spike_N"/>
</dbReference>
<evidence type="ECO:0000259" key="2">
    <source>
        <dbReference type="Pfam" id="PF06605"/>
    </source>
</evidence>
<dbReference type="RefSeq" id="WP_283076889.1">
    <property type="nucleotide sequence ID" value="NZ_CP121671.1"/>
</dbReference>
<dbReference type="Proteomes" id="UP001221597">
    <property type="component" value="Chromosome"/>
</dbReference>
<dbReference type="NCBIfam" id="TIGR01665">
    <property type="entry name" value="put_anti_recept"/>
    <property type="match status" value="1"/>
</dbReference>
<gene>
    <name evidence="3" type="ORF">P9989_00200</name>
</gene>
<proteinExistence type="predicted"/>
<evidence type="ECO:0000313" key="3">
    <source>
        <dbReference type="EMBL" id="WFT74896.1"/>
    </source>
</evidence>
<feature type="compositionally biased region" description="Gly residues" evidence="1">
    <location>
        <begin position="430"/>
        <end position="459"/>
    </location>
</feature>
<protein>
    <submittedName>
        <fullName evidence="3">Phage tail spike protein</fullName>
    </submittedName>
</protein>
<feature type="compositionally biased region" description="Basic and acidic residues" evidence="1">
    <location>
        <begin position="534"/>
        <end position="548"/>
    </location>
</feature>
<feature type="region of interest" description="Disordered" evidence="1">
    <location>
        <begin position="519"/>
        <end position="548"/>
    </location>
</feature>
<evidence type="ECO:0000313" key="4">
    <source>
        <dbReference type="Proteomes" id="UP001221597"/>
    </source>
</evidence>
<keyword evidence="4" id="KW-1185">Reference proteome</keyword>
<organism evidence="3 4">
    <name type="scientific">Halobacillus naozhouensis</name>
    <dbReference type="NCBI Taxonomy" id="554880"/>
    <lineage>
        <taxon>Bacteria</taxon>
        <taxon>Bacillati</taxon>
        <taxon>Bacillota</taxon>
        <taxon>Bacilli</taxon>
        <taxon>Bacillales</taxon>
        <taxon>Bacillaceae</taxon>
        <taxon>Halobacillus</taxon>
    </lineage>
</organism>
<sequence>MIHILNRDRQRLAILENAYDVSVQKRTNQVWGASFSLPIDDPKNEHCEHFNFVEVYGDETGRYYGLYRIMPTETSRSDGGGSITYECEHVLATLLDSVMEGYHQYTNYTTTDVLEFILSLQDEAHWQLGTVDFTRYFHYKFENENGLLAPILSIPQPFDEPFEWTFDTENYPWTINLVRPNNSVKGEIRWGKNIQSFKDVSDPTEIVNWIIPRGYGEGVNQLTIKDVNGGLSYLKDQASIDKWGKKPYIWIDRRFEVAESLKASGASLLNQWKDPKFSFDTDAVDLSILPEYAHEEVALNDVVNVVVDGEVYSARIIGVNIPDLSKEYDVDYTIANKLDDIADIQADVERKQQVNEAYSQGATNIMTESQAENCDPDHPVTFRLWIAPDVVNINAMHLTYETSNFRGYTRGSKAGGSYIKSSTVQSRSTAGGGGQTTSAGGGQTTSAGGGQTTTAGGGFTTTSAAGGDHKHLVMSYSGNDTSQMTPSRYYTRSSGTSGYNIAIDVETSTTGDIWTAGGSGDHTHQVSQSAHSHSVSDHTHSVSDHSHTVSDHTHDFEVEIPAINIPDHSHPQIYGIYEDSTLPSSLNIKVDGNTVASSSLSAENVDLTPYLSKDSGGRIQRNRWATIEITPDDLARVNATVVTRLFVQSHIGGTY</sequence>
<evidence type="ECO:0000256" key="1">
    <source>
        <dbReference type="SAM" id="MobiDB-lite"/>
    </source>
</evidence>
<accession>A0ABY8IYL5</accession>
<feature type="region of interest" description="Disordered" evidence="1">
    <location>
        <begin position="414"/>
        <end position="493"/>
    </location>
</feature>
<feature type="domain" description="Tail spike" evidence="2">
    <location>
        <begin position="103"/>
        <end position="347"/>
    </location>
</feature>
<name>A0ABY8IYL5_9BACI</name>
<dbReference type="InterPro" id="IPR010572">
    <property type="entry name" value="Tail_dom"/>
</dbReference>